<feature type="binding site" evidence="9">
    <location>
        <position position="11"/>
    </location>
    <ligand>
        <name>NADPH</name>
        <dbReference type="ChEBI" id="CHEBI:57783"/>
    </ligand>
</feature>
<name>A0A9D9GTE5_9FIRM</name>
<dbReference type="InterPro" id="IPR011128">
    <property type="entry name" value="G3P_DH_NAD-dep_N"/>
</dbReference>
<dbReference type="PIRSF" id="PIRSF000114">
    <property type="entry name" value="Glycerol-3-P_dh"/>
    <property type="match status" value="1"/>
</dbReference>
<feature type="active site" description="Proton acceptor" evidence="9 10">
    <location>
        <position position="184"/>
    </location>
</feature>
<dbReference type="GO" id="GO:0005829">
    <property type="term" value="C:cytosol"/>
    <property type="evidence" value="ECO:0007669"/>
    <property type="project" value="TreeGrafter"/>
</dbReference>
<evidence type="ECO:0000256" key="11">
    <source>
        <dbReference type="PIRSR" id="PIRSR000114-2"/>
    </source>
</evidence>
<evidence type="ECO:0000256" key="7">
    <source>
        <dbReference type="ARBA" id="ARBA00023209"/>
    </source>
</evidence>
<dbReference type="GO" id="GO:0008654">
    <property type="term" value="P:phospholipid biosynthetic process"/>
    <property type="evidence" value="ECO:0007669"/>
    <property type="project" value="UniProtKB-KW"/>
</dbReference>
<comment type="caution">
    <text evidence="9">Lacks conserved residue(s) required for the propagation of feature annotation.</text>
</comment>
<comment type="catalytic activity">
    <reaction evidence="9 14">
        <text>sn-glycerol 3-phosphate + NADP(+) = dihydroxyacetone phosphate + NADPH + H(+)</text>
        <dbReference type="Rhea" id="RHEA:11096"/>
        <dbReference type="ChEBI" id="CHEBI:15378"/>
        <dbReference type="ChEBI" id="CHEBI:57597"/>
        <dbReference type="ChEBI" id="CHEBI:57642"/>
        <dbReference type="ChEBI" id="CHEBI:57783"/>
        <dbReference type="ChEBI" id="CHEBI:58349"/>
        <dbReference type="EC" id="1.1.1.94"/>
    </reaction>
</comment>
<feature type="binding site" evidence="9">
    <location>
        <position position="31"/>
    </location>
    <ligand>
        <name>NADPH</name>
        <dbReference type="ChEBI" id="CHEBI:57783"/>
    </ligand>
</feature>
<keyword evidence="3 9" id="KW-0521">NADP</keyword>
<sequence>MKVLFIGAGRWGLALASALAGNGHDVLLLSRDLAEGKQLNDLGTHPYFPDAHFPGNMKMTDDEGMAEGYSDVAVLSLPVQVSFGYLKERGGLIKGKKLLLTGKGMVGEKILSDVLSPLLEDTSISVLSGPSFAAEVVQRKPTCVSIASESKGDAAFFQSLFSSSFFRPYLSEDVKGLELCGALKNVYAIGAGLIERRLGSANARAAYLTRALHEISRLVALRGGRKETVYGLSGVGDLFMTCTSPLSRNFQFGYHFLEPGYKTNGVAEGVYTLSSLESSLPDFPSLLPIAHVISSLVRGELTFEQAIEKLMLRDLKGESE</sequence>
<dbReference type="EMBL" id="JADINA010000029">
    <property type="protein sequence ID" value="MBO8426560.1"/>
    <property type="molecule type" value="Genomic_DNA"/>
</dbReference>
<comment type="caution">
    <text evidence="17">The sequence shown here is derived from an EMBL/GenBank/DDBJ whole genome shotgun (WGS) entry which is preliminary data.</text>
</comment>
<feature type="domain" description="Glycerol-3-phosphate dehydrogenase NAD-dependent N-terminal" evidence="15">
    <location>
        <begin position="2"/>
        <end position="151"/>
    </location>
</feature>
<keyword evidence="4 9" id="KW-0560">Oxidoreductase</keyword>
<feature type="binding site" evidence="9">
    <location>
        <position position="184"/>
    </location>
    <ligand>
        <name>sn-glycerol 3-phosphate</name>
        <dbReference type="ChEBI" id="CHEBI:57597"/>
    </ligand>
</feature>
<evidence type="ECO:0000256" key="12">
    <source>
        <dbReference type="PIRSR" id="PIRSR000114-3"/>
    </source>
</evidence>
<dbReference type="InterPro" id="IPR008927">
    <property type="entry name" value="6-PGluconate_DH-like_C_sf"/>
</dbReference>
<reference evidence="17" key="1">
    <citation type="submission" date="2020-10" db="EMBL/GenBank/DDBJ databases">
        <authorList>
            <person name="Gilroy R."/>
        </authorList>
    </citation>
    <scope>NUCLEOTIDE SEQUENCE</scope>
    <source>
        <strain evidence="17">17113</strain>
    </source>
</reference>
<feature type="binding site" evidence="9">
    <location>
        <position position="47"/>
    </location>
    <ligand>
        <name>NADPH</name>
        <dbReference type="ChEBI" id="CHEBI:57783"/>
    </ligand>
</feature>
<organism evidence="17 18">
    <name type="scientific">Candidatus Alloenteromonas pullistercoris</name>
    <dbReference type="NCBI Taxonomy" id="2840785"/>
    <lineage>
        <taxon>Bacteria</taxon>
        <taxon>Bacillati</taxon>
        <taxon>Bacillota</taxon>
        <taxon>Bacillota incertae sedis</taxon>
        <taxon>Candidatus Alloenteromonas</taxon>
    </lineage>
</organism>
<dbReference type="Proteomes" id="UP000823634">
    <property type="component" value="Unassembled WGS sequence"/>
</dbReference>
<feature type="binding site" evidence="12">
    <location>
        <position position="133"/>
    </location>
    <ligand>
        <name>NAD(+)</name>
        <dbReference type="ChEBI" id="CHEBI:57540"/>
    </ligand>
</feature>
<feature type="binding site" evidence="9">
    <location>
        <position position="103"/>
    </location>
    <ligand>
        <name>NADPH</name>
        <dbReference type="ChEBI" id="CHEBI:57783"/>
    </ligand>
</feature>
<feature type="binding site" evidence="9">
    <location>
        <position position="247"/>
    </location>
    <ligand>
        <name>sn-glycerol 3-phosphate</name>
        <dbReference type="ChEBI" id="CHEBI:57597"/>
    </ligand>
</feature>
<evidence type="ECO:0000256" key="1">
    <source>
        <dbReference type="ARBA" id="ARBA00011009"/>
    </source>
</evidence>
<dbReference type="InterPro" id="IPR006168">
    <property type="entry name" value="G3P_DH_NAD-dep"/>
</dbReference>
<evidence type="ECO:0000259" key="16">
    <source>
        <dbReference type="Pfam" id="PF07479"/>
    </source>
</evidence>
<feature type="binding site" evidence="9">
    <location>
        <position position="248"/>
    </location>
    <ligand>
        <name>NADPH</name>
        <dbReference type="ChEBI" id="CHEBI:57783"/>
    </ligand>
</feature>
<keyword evidence="8 9" id="KW-1208">Phospholipid metabolism</keyword>
<protein>
    <recommendedName>
        <fullName evidence="9">Glycerol-3-phosphate dehydrogenase [NAD(P)+]</fullName>
        <ecNumber evidence="9">1.1.1.94</ecNumber>
    </recommendedName>
    <alternativeName>
        <fullName evidence="9">NAD(P)(+)-dependent glycerol-3-phosphate dehydrogenase</fullName>
    </alternativeName>
    <alternativeName>
        <fullName evidence="9">NAD(P)H-dependent dihydroxyacetone-phosphate reductase</fullName>
    </alternativeName>
</protein>
<comment type="catalytic activity">
    <reaction evidence="9">
        <text>sn-glycerol 3-phosphate + NAD(+) = dihydroxyacetone phosphate + NADH + H(+)</text>
        <dbReference type="Rhea" id="RHEA:11092"/>
        <dbReference type="ChEBI" id="CHEBI:15378"/>
        <dbReference type="ChEBI" id="CHEBI:57540"/>
        <dbReference type="ChEBI" id="CHEBI:57597"/>
        <dbReference type="ChEBI" id="CHEBI:57642"/>
        <dbReference type="ChEBI" id="CHEBI:57945"/>
        <dbReference type="EC" id="1.1.1.94"/>
    </reaction>
</comment>
<dbReference type="Pfam" id="PF01210">
    <property type="entry name" value="NAD_Gly3P_dh_N"/>
    <property type="match status" value="1"/>
</dbReference>
<dbReference type="InterPro" id="IPR006109">
    <property type="entry name" value="G3P_DH_NAD-dep_C"/>
</dbReference>
<dbReference type="GO" id="GO:0051287">
    <property type="term" value="F:NAD binding"/>
    <property type="evidence" value="ECO:0007669"/>
    <property type="project" value="InterPro"/>
</dbReference>
<evidence type="ECO:0000256" key="3">
    <source>
        <dbReference type="ARBA" id="ARBA00022857"/>
    </source>
</evidence>
<dbReference type="GO" id="GO:0046168">
    <property type="term" value="P:glycerol-3-phosphate catabolic process"/>
    <property type="evidence" value="ECO:0007669"/>
    <property type="project" value="InterPro"/>
</dbReference>
<dbReference type="InterPro" id="IPR036291">
    <property type="entry name" value="NAD(P)-bd_dom_sf"/>
</dbReference>
<feature type="binding site" evidence="9">
    <location>
        <position position="133"/>
    </location>
    <ligand>
        <name>NADPH</name>
        <dbReference type="ChEBI" id="CHEBI:57783"/>
    </ligand>
</feature>
<evidence type="ECO:0000313" key="17">
    <source>
        <dbReference type="EMBL" id="MBO8426560.1"/>
    </source>
</evidence>
<dbReference type="SUPFAM" id="SSF51735">
    <property type="entry name" value="NAD(P)-binding Rossmann-fold domains"/>
    <property type="match status" value="1"/>
</dbReference>
<feature type="binding site" evidence="9">
    <location>
        <position position="248"/>
    </location>
    <ligand>
        <name>sn-glycerol 3-phosphate</name>
        <dbReference type="ChEBI" id="CHEBI:57597"/>
    </ligand>
</feature>
<dbReference type="PANTHER" id="PTHR11728">
    <property type="entry name" value="GLYCEROL-3-PHOSPHATE DEHYDROGENASE"/>
    <property type="match status" value="1"/>
</dbReference>
<evidence type="ECO:0000256" key="5">
    <source>
        <dbReference type="ARBA" id="ARBA00023027"/>
    </source>
</evidence>
<keyword evidence="6 9" id="KW-0443">Lipid metabolism</keyword>
<keyword evidence="7 9" id="KW-0594">Phospholipid biosynthesis</keyword>
<evidence type="ECO:0000256" key="8">
    <source>
        <dbReference type="ARBA" id="ARBA00023264"/>
    </source>
</evidence>
<evidence type="ECO:0000256" key="9">
    <source>
        <dbReference type="HAMAP-Rule" id="MF_00394"/>
    </source>
</evidence>
<feature type="binding site" evidence="9">
    <location>
        <position position="266"/>
    </location>
    <ligand>
        <name>NADPH</name>
        <dbReference type="ChEBI" id="CHEBI:57783"/>
    </ligand>
</feature>
<keyword evidence="5 9" id="KW-0520">NAD</keyword>
<feature type="binding site" evidence="11">
    <location>
        <begin position="248"/>
        <end position="249"/>
    </location>
    <ligand>
        <name>substrate</name>
    </ligand>
</feature>
<comment type="subcellular location">
    <subcellularLocation>
        <location evidence="9">Cytoplasm</location>
    </subcellularLocation>
</comment>
<dbReference type="Gene3D" id="1.10.1040.10">
    <property type="entry name" value="N-(1-d-carboxylethyl)-l-norvaline Dehydrogenase, domain 2"/>
    <property type="match status" value="1"/>
</dbReference>
<gene>
    <name evidence="9" type="primary">gpsA</name>
    <name evidence="17" type="ORF">IAC61_04475</name>
</gene>
<feature type="binding site" evidence="11">
    <location>
        <position position="103"/>
    </location>
    <ligand>
        <name>substrate</name>
    </ligand>
</feature>
<feature type="binding site" evidence="12">
    <location>
        <position position="248"/>
    </location>
    <ligand>
        <name>NAD(+)</name>
        <dbReference type="ChEBI" id="CHEBI:57540"/>
    </ligand>
</feature>
<dbReference type="Gene3D" id="3.40.50.720">
    <property type="entry name" value="NAD(P)-binding Rossmann-like Domain"/>
    <property type="match status" value="1"/>
</dbReference>
<dbReference type="HAMAP" id="MF_00394">
    <property type="entry name" value="NAD_Glyc3P_dehydrog"/>
    <property type="match status" value="1"/>
</dbReference>
<evidence type="ECO:0000256" key="10">
    <source>
        <dbReference type="PIRSR" id="PIRSR000114-1"/>
    </source>
</evidence>
<accession>A0A9D9GTE5</accession>
<dbReference type="InterPro" id="IPR013328">
    <property type="entry name" value="6PGD_dom2"/>
</dbReference>
<comment type="pathway">
    <text evidence="9">Membrane lipid metabolism; glycerophospholipid metabolism.</text>
</comment>
<evidence type="ECO:0000256" key="2">
    <source>
        <dbReference type="ARBA" id="ARBA00022516"/>
    </source>
</evidence>
<dbReference type="GO" id="GO:0046167">
    <property type="term" value="P:glycerol-3-phosphate biosynthetic process"/>
    <property type="evidence" value="ECO:0007669"/>
    <property type="project" value="UniProtKB-UniRule"/>
</dbReference>
<dbReference type="GO" id="GO:0005975">
    <property type="term" value="P:carbohydrate metabolic process"/>
    <property type="evidence" value="ECO:0007669"/>
    <property type="project" value="InterPro"/>
</dbReference>
<evidence type="ECO:0000256" key="14">
    <source>
        <dbReference type="RuleBase" id="RU000439"/>
    </source>
</evidence>
<dbReference type="Pfam" id="PF07479">
    <property type="entry name" value="NAD_Gly3P_dh_C"/>
    <property type="match status" value="1"/>
</dbReference>
<feature type="binding site" evidence="9">
    <location>
        <position position="268"/>
    </location>
    <ligand>
        <name>NADPH</name>
        <dbReference type="ChEBI" id="CHEBI:57783"/>
    </ligand>
</feature>
<dbReference type="GO" id="GO:0047952">
    <property type="term" value="F:glycerol-3-phosphate dehydrogenase [NAD(P)+] activity"/>
    <property type="evidence" value="ECO:0007669"/>
    <property type="project" value="UniProtKB-UniRule"/>
</dbReference>
<evidence type="ECO:0000256" key="13">
    <source>
        <dbReference type="RuleBase" id="RU000437"/>
    </source>
</evidence>
<dbReference type="AlphaFoldDB" id="A0A9D9GTE5"/>
<keyword evidence="9" id="KW-0547">Nucleotide-binding</keyword>
<evidence type="ECO:0000259" key="15">
    <source>
        <dbReference type="Pfam" id="PF01210"/>
    </source>
</evidence>
<dbReference type="PRINTS" id="PR00077">
    <property type="entry name" value="GPDHDRGNASE"/>
</dbReference>
<evidence type="ECO:0000313" key="18">
    <source>
        <dbReference type="Proteomes" id="UP000823634"/>
    </source>
</evidence>
<comment type="function">
    <text evidence="9">Catalyzes the reduction of the glycolytic intermediate dihydroxyacetone phosphate (DHAP) to sn-glycerol 3-phosphate (G3P), the key precursor for phospholipid synthesis.</text>
</comment>
<dbReference type="PANTHER" id="PTHR11728:SF1">
    <property type="entry name" value="GLYCEROL-3-PHOSPHATE DEHYDROGENASE [NAD(+)] 2, CHLOROPLASTIC"/>
    <property type="match status" value="1"/>
</dbReference>
<feature type="binding site" evidence="9">
    <location>
        <position position="131"/>
    </location>
    <ligand>
        <name>sn-glycerol 3-phosphate</name>
        <dbReference type="ChEBI" id="CHEBI:57597"/>
    </ligand>
</feature>
<feature type="domain" description="Glycerol-3-phosphate dehydrogenase NAD-dependent C-terminal" evidence="16">
    <location>
        <begin position="173"/>
        <end position="308"/>
    </location>
</feature>
<evidence type="ECO:0000256" key="4">
    <source>
        <dbReference type="ARBA" id="ARBA00023002"/>
    </source>
</evidence>
<dbReference type="SUPFAM" id="SSF48179">
    <property type="entry name" value="6-phosphogluconate dehydrogenase C-terminal domain-like"/>
    <property type="match status" value="1"/>
</dbReference>
<keyword evidence="2 9" id="KW-0444">Lipid biosynthesis</keyword>
<dbReference type="EC" id="1.1.1.94" evidence="9"/>
<feature type="binding site" evidence="12">
    <location>
        <begin position="7"/>
        <end position="12"/>
    </location>
    <ligand>
        <name>NAD(+)</name>
        <dbReference type="ChEBI" id="CHEBI:57540"/>
    </ligand>
</feature>
<proteinExistence type="inferred from homology"/>
<keyword evidence="9" id="KW-0963">Cytoplasm</keyword>
<feature type="binding site" evidence="9">
    <location>
        <position position="103"/>
    </location>
    <ligand>
        <name>sn-glycerol 3-phosphate</name>
        <dbReference type="ChEBI" id="CHEBI:57597"/>
    </ligand>
</feature>
<dbReference type="GO" id="GO:0006650">
    <property type="term" value="P:glycerophospholipid metabolic process"/>
    <property type="evidence" value="ECO:0007669"/>
    <property type="project" value="UniProtKB-UniRule"/>
</dbReference>
<evidence type="ECO:0000256" key="6">
    <source>
        <dbReference type="ARBA" id="ARBA00023098"/>
    </source>
</evidence>
<reference evidence="17" key="2">
    <citation type="journal article" date="2021" name="PeerJ">
        <title>Extensive microbial diversity within the chicken gut microbiome revealed by metagenomics and culture.</title>
        <authorList>
            <person name="Gilroy R."/>
            <person name="Ravi A."/>
            <person name="Getino M."/>
            <person name="Pursley I."/>
            <person name="Horton D.L."/>
            <person name="Alikhan N.F."/>
            <person name="Baker D."/>
            <person name="Gharbi K."/>
            <person name="Hall N."/>
            <person name="Watson M."/>
            <person name="Adriaenssens E.M."/>
            <person name="Foster-Nyarko E."/>
            <person name="Jarju S."/>
            <person name="Secka A."/>
            <person name="Antonio M."/>
            <person name="Oren A."/>
            <person name="Chaudhuri R.R."/>
            <person name="La Ragione R."/>
            <person name="Hildebrand F."/>
            <person name="Pallen M.J."/>
        </authorList>
    </citation>
    <scope>NUCLEOTIDE SEQUENCE</scope>
    <source>
        <strain evidence="17">17113</strain>
    </source>
</reference>
<feature type="binding site" evidence="9">
    <location>
        <position position="237"/>
    </location>
    <ligand>
        <name>sn-glycerol 3-phosphate</name>
        <dbReference type="ChEBI" id="CHEBI:57597"/>
    </ligand>
</feature>
<dbReference type="NCBIfam" id="NF000940">
    <property type="entry name" value="PRK00094.1-2"/>
    <property type="match status" value="1"/>
</dbReference>
<feature type="binding site" evidence="9">
    <location>
        <position position="129"/>
    </location>
    <ligand>
        <name>sn-glycerol 3-phosphate</name>
        <dbReference type="ChEBI" id="CHEBI:57597"/>
    </ligand>
</feature>
<feature type="binding site" evidence="9">
    <location>
        <position position="249"/>
    </location>
    <ligand>
        <name>sn-glycerol 3-phosphate</name>
        <dbReference type="ChEBI" id="CHEBI:57597"/>
    </ligand>
</feature>
<comment type="similarity">
    <text evidence="1 9 13">Belongs to the NAD-dependent glycerol-3-phosphate dehydrogenase family.</text>
</comment>